<proteinExistence type="predicted"/>
<feature type="transmembrane region" description="Helical" evidence="2">
    <location>
        <begin position="243"/>
        <end position="265"/>
    </location>
</feature>
<feature type="region of interest" description="Disordered" evidence="1">
    <location>
        <begin position="1"/>
        <end position="50"/>
    </location>
</feature>
<keyword evidence="2" id="KW-1133">Transmembrane helix</keyword>
<protein>
    <submittedName>
        <fullName evidence="4">Transmembrane protein</fullName>
    </submittedName>
</protein>
<feature type="region of interest" description="Disordered" evidence="1">
    <location>
        <begin position="205"/>
        <end position="229"/>
    </location>
</feature>
<feature type="transmembrane region" description="Helical" evidence="2">
    <location>
        <begin position="105"/>
        <end position="123"/>
    </location>
</feature>
<dbReference type="AlphaFoldDB" id="A0A1I8FKG1"/>
<evidence type="ECO:0000313" key="4">
    <source>
        <dbReference type="WBParaSite" id="maker-unitig_37739-snap-gene-0.2-mRNA-1"/>
    </source>
</evidence>
<accession>A0A1I8FKG1</accession>
<feature type="compositionally biased region" description="Polar residues" evidence="1">
    <location>
        <begin position="1"/>
        <end position="31"/>
    </location>
</feature>
<keyword evidence="3" id="KW-1185">Reference proteome</keyword>
<sequence>MVQDHSQGQDHTATGSGHSRVQDHSQVQDTARLQDHSQASGPQPGSGPQSGFSIRFASVEAMNFDAIPAMAAEQPEHSTDSELTAYARLVPSWVLRGHSASTNTFSGFWSAFFFIPAGATGLAGGRGRANTLCCIVSCLVLSILAACVGFLAILANALMASGSAYRCDRNIYWCVRFMPSDILWVPVVFLLSWWWPSSMPPSPAAPPAAASTKNRQDPPAMSQSSDFTSSVRQLPHRLLRAHVIMGAIQITVGCLVLYSNIYSLLAGDFTASSWRTFSGFWTFPVFIAAGATGLAGGRGRSTRAAVSLAAWCSAAWPPSYADILWLLAYLLETVVAIVQVVFASRTVCCRFPPADSSDGRRGPWRVQLGDSGDGAAYATKTGNSYIPRMKAAAAGSDVILSGEEPPVSRAPGAGHVIAGVSQISLGCQVAFVTAVCLLAGIPGLRNLDRPALHHCWGGGAAGGGRCAARFACAALSAGALCASACAIAASSAATAAGCGRQPADVLLLLLHLAELPAAGLQAASALSSSEQRAELRLGLP</sequence>
<evidence type="ECO:0000313" key="3">
    <source>
        <dbReference type="Proteomes" id="UP000095280"/>
    </source>
</evidence>
<organism evidence="3 4">
    <name type="scientific">Macrostomum lignano</name>
    <dbReference type="NCBI Taxonomy" id="282301"/>
    <lineage>
        <taxon>Eukaryota</taxon>
        <taxon>Metazoa</taxon>
        <taxon>Spiralia</taxon>
        <taxon>Lophotrochozoa</taxon>
        <taxon>Platyhelminthes</taxon>
        <taxon>Rhabditophora</taxon>
        <taxon>Macrostomorpha</taxon>
        <taxon>Macrostomida</taxon>
        <taxon>Macrostomidae</taxon>
        <taxon>Macrostomum</taxon>
    </lineage>
</organism>
<evidence type="ECO:0000256" key="2">
    <source>
        <dbReference type="SAM" id="Phobius"/>
    </source>
</evidence>
<dbReference type="Proteomes" id="UP000095280">
    <property type="component" value="Unplaced"/>
</dbReference>
<name>A0A1I8FKG1_9PLAT</name>
<feature type="compositionally biased region" description="Low complexity" evidence="1">
    <location>
        <begin position="37"/>
        <end position="50"/>
    </location>
</feature>
<feature type="transmembrane region" description="Helical" evidence="2">
    <location>
        <begin position="323"/>
        <end position="343"/>
    </location>
</feature>
<keyword evidence="2" id="KW-0472">Membrane</keyword>
<feature type="transmembrane region" description="Helical" evidence="2">
    <location>
        <begin position="129"/>
        <end position="159"/>
    </location>
</feature>
<reference evidence="4" key="1">
    <citation type="submission" date="2016-11" db="UniProtKB">
        <authorList>
            <consortium name="WormBaseParasite"/>
        </authorList>
    </citation>
    <scope>IDENTIFICATION</scope>
</reference>
<feature type="transmembrane region" description="Helical" evidence="2">
    <location>
        <begin position="277"/>
        <end position="297"/>
    </location>
</feature>
<feature type="transmembrane region" description="Helical" evidence="2">
    <location>
        <begin position="171"/>
        <end position="195"/>
    </location>
</feature>
<dbReference type="WBParaSite" id="maker-unitig_37739-snap-gene-0.2-mRNA-1">
    <property type="protein sequence ID" value="maker-unitig_37739-snap-gene-0.2-mRNA-1"/>
    <property type="gene ID" value="maker-unitig_37739-snap-gene-0.2"/>
</dbReference>
<keyword evidence="2" id="KW-0812">Transmembrane</keyword>
<evidence type="ECO:0000256" key="1">
    <source>
        <dbReference type="SAM" id="MobiDB-lite"/>
    </source>
</evidence>